<evidence type="ECO:0000256" key="2">
    <source>
        <dbReference type="SAM" id="SignalP"/>
    </source>
</evidence>
<dbReference type="PaxDb" id="3218-PP1S118_241V6.2"/>
<dbReference type="FunCoup" id="A0A2K1JRP2">
    <property type="interactions" value="1067"/>
</dbReference>
<keyword evidence="5" id="KW-1185">Reference proteome</keyword>
<reference evidence="3 5" key="1">
    <citation type="journal article" date="2008" name="Science">
        <title>The Physcomitrella genome reveals evolutionary insights into the conquest of land by plants.</title>
        <authorList>
            <person name="Rensing S."/>
            <person name="Lang D."/>
            <person name="Zimmer A."/>
            <person name="Terry A."/>
            <person name="Salamov A."/>
            <person name="Shapiro H."/>
            <person name="Nishiyama T."/>
            <person name="Perroud P.-F."/>
            <person name="Lindquist E."/>
            <person name="Kamisugi Y."/>
            <person name="Tanahashi T."/>
            <person name="Sakakibara K."/>
            <person name="Fujita T."/>
            <person name="Oishi K."/>
            <person name="Shin-I T."/>
            <person name="Kuroki Y."/>
            <person name="Toyoda A."/>
            <person name="Suzuki Y."/>
            <person name="Hashimoto A."/>
            <person name="Yamaguchi K."/>
            <person name="Sugano A."/>
            <person name="Kohara Y."/>
            <person name="Fujiyama A."/>
            <person name="Anterola A."/>
            <person name="Aoki S."/>
            <person name="Ashton N."/>
            <person name="Barbazuk W.B."/>
            <person name="Barker E."/>
            <person name="Bennetzen J."/>
            <person name="Bezanilla M."/>
            <person name="Blankenship R."/>
            <person name="Cho S.H."/>
            <person name="Dutcher S."/>
            <person name="Estelle M."/>
            <person name="Fawcett J.A."/>
            <person name="Gundlach H."/>
            <person name="Hanada K."/>
            <person name="Heyl A."/>
            <person name="Hicks K.A."/>
            <person name="Hugh J."/>
            <person name="Lohr M."/>
            <person name="Mayer K."/>
            <person name="Melkozernov A."/>
            <person name="Murata T."/>
            <person name="Nelson D."/>
            <person name="Pils B."/>
            <person name="Prigge M."/>
            <person name="Reiss B."/>
            <person name="Renner T."/>
            <person name="Rombauts S."/>
            <person name="Rushton P."/>
            <person name="Sanderfoot A."/>
            <person name="Schween G."/>
            <person name="Shiu S.-H."/>
            <person name="Stueber K."/>
            <person name="Theodoulou F.L."/>
            <person name="Tu H."/>
            <person name="Van de Peer Y."/>
            <person name="Verrier P.J."/>
            <person name="Waters E."/>
            <person name="Wood A."/>
            <person name="Yang L."/>
            <person name="Cove D."/>
            <person name="Cuming A."/>
            <person name="Hasebe M."/>
            <person name="Lucas S."/>
            <person name="Mishler D.B."/>
            <person name="Reski R."/>
            <person name="Grigoriev I."/>
            <person name="Quatrano R.S."/>
            <person name="Boore J.L."/>
        </authorList>
    </citation>
    <scope>NUCLEOTIDE SEQUENCE [LARGE SCALE GENOMIC DNA]</scope>
    <source>
        <strain evidence="4 5">cv. Gransden 2004</strain>
    </source>
</reference>
<reference evidence="4" key="3">
    <citation type="submission" date="2020-12" db="UniProtKB">
        <authorList>
            <consortium name="EnsemblPlants"/>
        </authorList>
    </citation>
    <scope>IDENTIFICATION</scope>
</reference>
<dbReference type="AlphaFoldDB" id="A0A2K1JRP2"/>
<proteinExistence type="predicted"/>
<dbReference type="EnsemblPlants" id="Pp3c12_22220V3.1">
    <property type="protein sequence ID" value="Pp3c12_22220V3.1"/>
    <property type="gene ID" value="Pp3c12_22220"/>
</dbReference>
<dbReference type="EnsemblPlants" id="Pp3c12_22220V3.2">
    <property type="protein sequence ID" value="Pp3c12_22220V3.2"/>
    <property type="gene ID" value="Pp3c12_22220"/>
</dbReference>
<evidence type="ECO:0000256" key="1">
    <source>
        <dbReference type="SAM" id="MobiDB-lite"/>
    </source>
</evidence>
<dbReference type="EMBL" id="ABEU02000012">
    <property type="protein sequence ID" value="PNR44204.1"/>
    <property type="molecule type" value="Genomic_DNA"/>
</dbReference>
<feature type="chain" id="PRO_5033310882" evidence="2">
    <location>
        <begin position="17"/>
        <end position="73"/>
    </location>
</feature>
<sequence length="73" mass="8087">MLRVRAMSFFTGFAVASGIAMFQLQRDVWGSHHNLSDEAEEHFSQLEKRIQQLESAAGSGAGSSRPHLAVQRD</sequence>
<keyword evidence="2" id="KW-0732">Signal</keyword>
<evidence type="ECO:0000313" key="3">
    <source>
        <dbReference type="EMBL" id="PNR44204.1"/>
    </source>
</evidence>
<feature type="region of interest" description="Disordered" evidence="1">
    <location>
        <begin position="54"/>
        <end position="73"/>
    </location>
</feature>
<protein>
    <submittedName>
        <fullName evidence="3 4">Uncharacterized protein</fullName>
    </submittedName>
</protein>
<reference evidence="3 5" key="2">
    <citation type="journal article" date="2018" name="Plant J.">
        <title>The Physcomitrella patens chromosome-scale assembly reveals moss genome structure and evolution.</title>
        <authorList>
            <person name="Lang D."/>
            <person name="Ullrich K.K."/>
            <person name="Murat F."/>
            <person name="Fuchs J."/>
            <person name="Jenkins J."/>
            <person name="Haas F.B."/>
            <person name="Piednoel M."/>
            <person name="Gundlach H."/>
            <person name="Van Bel M."/>
            <person name="Meyberg R."/>
            <person name="Vives C."/>
            <person name="Morata J."/>
            <person name="Symeonidi A."/>
            <person name="Hiss M."/>
            <person name="Muchero W."/>
            <person name="Kamisugi Y."/>
            <person name="Saleh O."/>
            <person name="Blanc G."/>
            <person name="Decker E.L."/>
            <person name="van Gessel N."/>
            <person name="Grimwood J."/>
            <person name="Hayes R.D."/>
            <person name="Graham S.W."/>
            <person name="Gunter L.E."/>
            <person name="McDaniel S.F."/>
            <person name="Hoernstein S.N.W."/>
            <person name="Larsson A."/>
            <person name="Li F.W."/>
            <person name="Perroud P.F."/>
            <person name="Phillips J."/>
            <person name="Ranjan P."/>
            <person name="Rokshar D.S."/>
            <person name="Rothfels C.J."/>
            <person name="Schneider L."/>
            <person name="Shu S."/>
            <person name="Stevenson D.W."/>
            <person name="Thummler F."/>
            <person name="Tillich M."/>
            <person name="Villarreal Aguilar J.C."/>
            <person name="Widiez T."/>
            <person name="Wong G.K."/>
            <person name="Wymore A."/>
            <person name="Zhang Y."/>
            <person name="Zimmer A.D."/>
            <person name="Quatrano R.S."/>
            <person name="Mayer K.F.X."/>
            <person name="Goodstein D."/>
            <person name="Casacuberta J.M."/>
            <person name="Vandepoele K."/>
            <person name="Reski R."/>
            <person name="Cuming A.C."/>
            <person name="Tuskan G.A."/>
            <person name="Maumus F."/>
            <person name="Salse J."/>
            <person name="Schmutz J."/>
            <person name="Rensing S.A."/>
        </authorList>
    </citation>
    <scope>NUCLEOTIDE SEQUENCE [LARGE SCALE GENOMIC DNA]</scope>
    <source>
        <strain evidence="4 5">cv. Gransden 2004</strain>
    </source>
</reference>
<evidence type="ECO:0000313" key="5">
    <source>
        <dbReference type="Proteomes" id="UP000006727"/>
    </source>
</evidence>
<dbReference type="Gramene" id="Pp3c12_22220V3.1">
    <property type="protein sequence ID" value="Pp3c12_22220V3.1"/>
    <property type="gene ID" value="Pp3c12_22220"/>
</dbReference>
<dbReference type="Gramene" id="Pp3c12_22220V3.2">
    <property type="protein sequence ID" value="Pp3c12_22220V3.2"/>
    <property type="gene ID" value="Pp3c12_22220"/>
</dbReference>
<dbReference type="Proteomes" id="UP000006727">
    <property type="component" value="Chromosome 12"/>
</dbReference>
<feature type="signal peptide" evidence="2">
    <location>
        <begin position="1"/>
        <end position="16"/>
    </location>
</feature>
<name>A0A2K1JRP2_PHYPA</name>
<dbReference type="PANTHER" id="PTHR34970">
    <property type="entry name" value="ABC TRANSPORTER A FAMILY PROTEIN"/>
    <property type="match status" value="1"/>
</dbReference>
<organism evidence="3">
    <name type="scientific">Physcomitrium patens</name>
    <name type="common">Spreading-leaved earth moss</name>
    <name type="synonym">Physcomitrella patens</name>
    <dbReference type="NCBI Taxonomy" id="3218"/>
    <lineage>
        <taxon>Eukaryota</taxon>
        <taxon>Viridiplantae</taxon>
        <taxon>Streptophyta</taxon>
        <taxon>Embryophyta</taxon>
        <taxon>Bryophyta</taxon>
        <taxon>Bryophytina</taxon>
        <taxon>Bryopsida</taxon>
        <taxon>Funariidae</taxon>
        <taxon>Funariales</taxon>
        <taxon>Funariaceae</taxon>
        <taxon>Physcomitrium</taxon>
    </lineage>
</organism>
<dbReference type="PANTHER" id="PTHR34970:SF5">
    <property type="entry name" value="PROTEIN, PUTATIVE-RELATED"/>
    <property type="match status" value="1"/>
</dbReference>
<dbReference type="InParanoid" id="A0A2K1JRP2"/>
<feature type="compositionally biased region" description="Low complexity" evidence="1">
    <location>
        <begin position="55"/>
        <end position="64"/>
    </location>
</feature>
<evidence type="ECO:0000313" key="4">
    <source>
        <dbReference type="EnsemblPlants" id="Pp3c12_22220V3.1"/>
    </source>
</evidence>
<gene>
    <name evidence="3" type="ORF">PHYPA_016588</name>
</gene>
<accession>A0A2K1JRP2</accession>